<dbReference type="Gene3D" id="3.40.50.300">
    <property type="entry name" value="P-loop containing nucleotide triphosphate hydrolases"/>
    <property type="match status" value="2"/>
</dbReference>
<evidence type="ECO:0000256" key="1">
    <source>
        <dbReference type="ARBA" id="ARBA00008279"/>
    </source>
</evidence>
<evidence type="ECO:0000256" key="7">
    <source>
        <dbReference type="ARBA" id="ARBA00032345"/>
    </source>
</evidence>
<evidence type="ECO:0000313" key="11">
    <source>
        <dbReference type="Proteomes" id="UP000824890"/>
    </source>
</evidence>
<dbReference type="InterPro" id="IPR016484">
    <property type="entry name" value="GTPase_Der"/>
</dbReference>
<dbReference type="Proteomes" id="UP000824890">
    <property type="component" value="Unassembled WGS sequence"/>
</dbReference>
<dbReference type="PRINTS" id="PR00326">
    <property type="entry name" value="GTP1OBG"/>
</dbReference>
<evidence type="ECO:0000256" key="2">
    <source>
        <dbReference type="ARBA" id="ARBA00020953"/>
    </source>
</evidence>
<keyword evidence="4" id="KW-0677">Repeat</keyword>
<dbReference type="PROSITE" id="PS51712">
    <property type="entry name" value="G_ENGA"/>
    <property type="match status" value="2"/>
</dbReference>
<evidence type="ECO:0000313" key="10">
    <source>
        <dbReference type="EMBL" id="KAH0881044.1"/>
    </source>
</evidence>
<keyword evidence="5" id="KW-0547">Nucleotide-binding</keyword>
<dbReference type="InterPro" id="IPR031166">
    <property type="entry name" value="G_ENGA"/>
</dbReference>
<name>A0ABQ7ZLB2_BRANA</name>
<evidence type="ECO:0000259" key="9">
    <source>
        <dbReference type="PROSITE" id="PS51712"/>
    </source>
</evidence>
<evidence type="ECO:0000256" key="5">
    <source>
        <dbReference type="ARBA" id="ARBA00022741"/>
    </source>
</evidence>
<comment type="caution">
    <text evidence="10">The sequence shown here is derived from an EMBL/GenBank/DDBJ whole genome shotgun (WGS) entry which is preliminary data.</text>
</comment>
<evidence type="ECO:0000256" key="6">
    <source>
        <dbReference type="ARBA" id="ARBA00023134"/>
    </source>
</evidence>
<evidence type="ECO:0000256" key="4">
    <source>
        <dbReference type="ARBA" id="ARBA00022737"/>
    </source>
</evidence>
<dbReference type="Pfam" id="PF14714">
    <property type="entry name" value="KH_dom-like"/>
    <property type="match status" value="1"/>
</dbReference>
<dbReference type="InterPro" id="IPR015946">
    <property type="entry name" value="KH_dom-like_a/b"/>
</dbReference>
<dbReference type="InterPro" id="IPR027417">
    <property type="entry name" value="P-loop_NTPase"/>
</dbReference>
<proteinExistence type="inferred from homology"/>
<dbReference type="NCBIfam" id="TIGR03594">
    <property type="entry name" value="GTPase_EngA"/>
    <property type="match status" value="1"/>
</dbReference>
<comment type="similarity">
    <text evidence="1">Belongs to the TRAFAC class TrmE-Era-EngA-EngB-Septin-like GTPase superfamily. EngA (Der) GTPase family.</text>
</comment>
<dbReference type="Pfam" id="PF01926">
    <property type="entry name" value="MMR_HSR1"/>
    <property type="match status" value="2"/>
</dbReference>
<dbReference type="PANTHER" id="PTHR43834:SF2">
    <property type="entry name" value="GTPASE DER"/>
    <property type="match status" value="1"/>
</dbReference>
<dbReference type="NCBIfam" id="TIGR00231">
    <property type="entry name" value="small_GTP"/>
    <property type="match status" value="1"/>
</dbReference>
<dbReference type="CDD" id="cd01894">
    <property type="entry name" value="EngA1"/>
    <property type="match status" value="1"/>
</dbReference>
<dbReference type="InterPro" id="IPR032859">
    <property type="entry name" value="KH_dom-like"/>
</dbReference>
<feature type="region of interest" description="Disordered" evidence="8">
    <location>
        <begin position="124"/>
        <end position="145"/>
    </location>
</feature>
<reference evidence="10 11" key="1">
    <citation type="submission" date="2021-05" db="EMBL/GenBank/DDBJ databases">
        <title>Genome Assembly of Synthetic Allotetraploid Brassica napus Reveals Homoeologous Exchanges between Subgenomes.</title>
        <authorList>
            <person name="Davis J.T."/>
        </authorList>
    </citation>
    <scope>NUCLEOTIDE SEQUENCE [LARGE SCALE GENOMIC DNA]</scope>
    <source>
        <strain evidence="11">cv. Da-Ae</strain>
        <tissue evidence="10">Seedling</tissue>
    </source>
</reference>
<sequence length="658" mass="72575">MASLLDSLTTRNFFSKPIISRISSPSSSFASSNISPFSPPSVLSYSHKRSHHSRLPYPVAATLDGPSVEEDELEFEESEEDSYPDESDEEDDISIDISILEKEARDIARDYATTLSRELKLEDDVVEGKESRRKGKRQAKNNQAQIPEHLLQRVAIVGRPNVGKSALFNRLVGENKAIVVDEPGVTRDRLYGRSYWGDQEFVVVDTGGVMTVSKSPAGVMEELNVSTTIGMEGIPLSSREAAVARMPSMIEKQATAAVEESDVIVFVVDGQTGPTGADVEIADWLRKYYSHKNIILAVNKCESPRKGLMQASEFWSLGFSPIPISALSGTGTGELLDLVCSGLNKLEIMETMEEEEEENYIPAIAIIGRPNVGKSSILNALVREDRTIVSPVSGTTRDAIDAEFTGPDGEKFRLIDTAGIRKKAAVASSGSTTEAMSVNRAFRAIRRSDVVALVIEAMACITEQDMKIAERIEREGKGCLVVVNKWDTIPNKNQQTAAHYEDDVREKLRSLKWAPIVYSTAITGHSVDNIVVAAATVQKERSRRLSTATLNQVIREAVAFKSPPRTRGGKRGRVYYCTQAAIRPPTFVFFVNDAKLFSDTYRRYMEKQLRTDAGFAGTPIRLLWRSRKRSDKNGGGTSGGTMRMSSLSRERNLATKRS</sequence>
<feature type="region of interest" description="Disordered" evidence="8">
    <location>
        <begin position="626"/>
        <end position="658"/>
    </location>
</feature>
<organism evidence="10 11">
    <name type="scientific">Brassica napus</name>
    <name type="common">Rape</name>
    <dbReference type="NCBI Taxonomy" id="3708"/>
    <lineage>
        <taxon>Eukaryota</taxon>
        <taxon>Viridiplantae</taxon>
        <taxon>Streptophyta</taxon>
        <taxon>Embryophyta</taxon>
        <taxon>Tracheophyta</taxon>
        <taxon>Spermatophyta</taxon>
        <taxon>Magnoliopsida</taxon>
        <taxon>eudicotyledons</taxon>
        <taxon>Gunneridae</taxon>
        <taxon>Pentapetalae</taxon>
        <taxon>rosids</taxon>
        <taxon>malvids</taxon>
        <taxon>Brassicales</taxon>
        <taxon>Brassicaceae</taxon>
        <taxon>Brassiceae</taxon>
        <taxon>Brassica</taxon>
    </lineage>
</organism>
<keyword evidence="3" id="KW-0690">Ribosome biogenesis</keyword>
<dbReference type="EMBL" id="JAGKQM010000015">
    <property type="protein sequence ID" value="KAH0881044.1"/>
    <property type="molecule type" value="Genomic_DNA"/>
</dbReference>
<keyword evidence="11" id="KW-1185">Reference proteome</keyword>
<dbReference type="Gene3D" id="3.30.300.20">
    <property type="match status" value="1"/>
</dbReference>
<feature type="domain" description="EngA-type G" evidence="9">
    <location>
        <begin position="152"/>
        <end position="347"/>
    </location>
</feature>
<feature type="compositionally biased region" description="Basic and acidic residues" evidence="8">
    <location>
        <begin position="648"/>
        <end position="658"/>
    </location>
</feature>
<dbReference type="SUPFAM" id="SSF52540">
    <property type="entry name" value="P-loop containing nucleoside triphosphate hydrolases"/>
    <property type="match status" value="2"/>
</dbReference>
<keyword evidence="6" id="KW-0342">GTP-binding</keyword>
<evidence type="ECO:0000256" key="3">
    <source>
        <dbReference type="ARBA" id="ARBA00022517"/>
    </source>
</evidence>
<gene>
    <name evidence="10" type="ORF">HID58_068438</name>
</gene>
<dbReference type="InterPro" id="IPR005225">
    <property type="entry name" value="Small_GTP-bd"/>
</dbReference>
<feature type="domain" description="EngA-type G" evidence="9">
    <location>
        <begin position="362"/>
        <end position="542"/>
    </location>
</feature>
<accession>A0ABQ7ZLB2</accession>
<dbReference type="InterPro" id="IPR006073">
    <property type="entry name" value="GTP-bd"/>
</dbReference>
<feature type="region of interest" description="Disordered" evidence="8">
    <location>
        <begin position="68"/>
        <end position="91"/>
    </location>
</feature>
<evidence type="ECO:0000256" key="8">
    <source>
        <dbReference type="SAM" id="MobiDB-lite"/>
    </source>
</evidence>
<dbReference type="PANTHER" id="PTHR43834">
    <property type="entry name" value="GTPASE DER"/>
    <property type="match status" value="1"/>
</dbReference>
<dbReference type="CDD" id="cd01895">
    <property type="entry name" value="EngA2"/>
    <property type="match status" value="1"/>
</dbReference>
<dbReference type="HAMAP" id="MF_00195">
    <property type="entry name" value="GTPase_Der"/>
    <property type="match status" value="1"/>
</dbReference>
<protein>
    <recommendedName>
        <fullName evidence="2">GTPase Der</fullName>
    </recommendedName>
    <alternativeName>
        <fullName evidence="7">GTP-binding protein EngA</fullName>
    </alternativeName>
</protein>